<gene>
    <name evidence="2" type="ORF">DXN04_28295</name>
</gene>
<accession>A0A3E1NUM8</accession>
<proteinExistence type="predicted"/>
<dbReference type="SUPFAM" id="SSF51206">
    <property type="entry name" value="cAMP-binding domain-like"/>
    <property type="match status" value="1"/>
</dbReference>
<dbReference type="InterPro" id="IPR014710">
    <property type="entry name" value="RmlC-like_jellyroll"/>
</dbReference>
<sequence length="192" mass="22520">MFEIFEKYIRQTNVIPVADLAIVRESCTEKKVRKGQSLLHEGEIWALNCFITSGCFRLYRTDKAGIEHTARFAIENWWITDMESYIFQKPSEYNIEALSSGTIIVWPKNAWDEILKLSPAMKLFNDQLLERAYIASQRRIFSLISNSAAERYFEFQKTYPNVFNKVPLHMVASYLGISRETLSRIRREYANI</sequence>
<dbReference type="AlphaFoldDB" id="A0A3E1NUM8"/>
<reference evidence="2 3" key="1">
    <citation type="submission" date="2018-08" db="EMBL/GenBank/DDBJ databases">
        <title>Chitinophaga sp. K20C18050901, a novel bacterium isolated from forest soil.</title>
        <authorList>
            <person name="Wang C."/>
        </authorList>
    </citation>
    <scope>NUCLEOTIDE SEQUENCE [LARGE SCALE GENOMIC DNA]</scope>
    <source>
        <strain evidence="2 3">K20C18050901</strain>
    </source>
</reference>
<evidence type="ECO:0000259" key="1">
    <source>
        <dbReference type="Pfam" id="PF00027"/>
    </source>
</evidence>
<dbReference type="Proteomes" id="UP000261174">
    <property type="component" value="Unassembled WGS sequence"/>
</dbReference>
<dbReference type="RefSeq" id="WP_116856772.1">
    <property type="nucleotide sequence ID" value="NZ_QTJV01000013.1"/>
</dbReference>
<dbReference type="CDD" id="cd00038">
    <property type="entry name" value="CAP_ED"/>
    <property type="match status" value="1"/>
</dbReference>
<organism evidence="2 3">
    <name type="scientific">Chitinophaga silvisoli</name>
    <dbReference type="NCBI Taxonomy" id="2291814"/>
    <lineage>
        <taxon>Bacteria</taxon>
        <taxon>Pseudomonadati</taxon>
        <taxon>Bacteroidota</taxon>
        <taxon>Chitinophagia</taxon>
        <taxon>Chitinophagales</taxon>
        <taxon>Chitinophagaceae</taxon>
        <taxon>Chitinophaga</taxon>
    </lineage>
</organism>
<dbReference type="Pfam" id="PF00027">
    <property type="entry name" value="cNMP_binding"/>
    <property type="match status" value="1"/>
</dbReference>
<evidence type="ECO:0000313" key="3">
    <source>
        <dbReference type="Proteomes" id="UP000261174"/>
    </source>
</evidence>
<protein>
    <submittedName>
        <fullName evidence="2">Crp/Fnr family transcriptional regulator</fullName>
    </submittedName>
</protein>
<dbReference type="Gene3D" id="2.60.120.10">
    <property type="entry name" value="Jelly Rolls"/>
    <property type="match status" value="1"/>
</dbReference>
<dbReference type="EMBL" id="QTJV01000013">
    <property type="protein sequence ID" value="RFM31617.1"/>
    <property type="molecule type" value="Genomic_DNA"/>
</dbReference>
<comment type="caution">
    <text evidence="2">The sequence shown here is derived from an EMBL/GenBank/DDBJ whole genome shotgun (WGS) entry which is preliminary data.</text>
</comment>
<keyword evidence="3" id="KW-1185">Reference proteome</keyword>
<evidence type="ECO:0000313" key="2">
    <source>
        <dbReference type="EMBL" id="RFM31617.1"/>
    </source>
</evidence>
<dbReference type="InterPro" id="IPR000595">
    <property type="entry name" value="cNMP-bd_dom"/>
</dbReference>
<feature type="domain" description="Cyclic nucleotide-binding" evidence="1">
    <location>
        <begin position="30"/>
        <end position="116"/>
    </location>
</feature>
<dbReference type="InterPro" id="IPR018490">
    <property type="entry name" value="cNMP-bd_dom_sf"/>
</dbReference>
<dbReference type="OrthoDB" id="1092431at2"/>
<name>A0A3E1NUM8_9BACT</name>